<protein>
    <submittedName>
        <fullName evidence="1">Uncharacterized protein</fullName>
    </submittedName>
</protein>
<proteinExistence type="predicted"/>
<organism evidence="1 2">
    <name type="scientific">Pseudomonas savastanoi pv. glycinea str. race 4</name>
    <dbReference type="NCBI Taxonomy" id="875330"/>
    <lineage>
        <taxon>Bacteria</taxon>
        <taxon>Pseudomonadati</taxon>
        <taxon>Pseudomonadota</taxon>
        <taxon>Gammaproteobacteria</taxon>
        <taxon>Pseudomonadales</taxon>
        <taxon>Pseudomonadaceae</taxon>
        <taxon>Pseudomonas</taxon>
    </lineage>
</organism>
<reference evidence="1 2" key="1">
    <citation type="journal article" date="2011" name="PLoS Pathog.">
        <title>Dynamic evolution of pathogenicity revealed by sequencing and comparative genomics of 19 Pseudomonas syringae isolates.</title>
        <authorList>
            <person name="Baltrus D.A."/>
            <person name="Nishimura M.T."/>
            <person name="Romanchuk A."/>
            <person name="Chang J.H."/>
            <person name="Mukhtar M.S."/>
            <person name="Cherkis K."/>
            <person name="Roach J."/>
            <person name="Grant S.R."/>
            <person name="Jones C.D."/>
            <person name="Dangl J.L."/>
        </authorList>
    </citation>
    <scope>NUCLEOTIDE SEQUENCE [LARGE SCALE GENOMIC DNA]</scope>
    <source>
        <strain evidence="2">race 4</strain>
    </source>
</reference>
<dbReference type="Proteomes" id="UP000005466">
    <property type="component" value="Unassembled WGS sequence"/>
</dbReference>
<sequence>PLLPPLIAASYPQIALANTLADLHGVPVDRIVFA</sequence>
<accession>F3CJT4</accession>
<evidence type="ECO:0000313" key="2">
    <source>
        <dbReference type="Proteomes" id="UP000005466"/>
    </source>
</evidence>
<dbReference type="AlphaFoldDB" id="F3CJT4"/>
<name>F3CJT4_PSESG</name>
<dbReference type="EMBL" id="ADWY01004228">
    <property type="protein sequence ID" value="EGH19526.1"/>
    <property type="molecule type" value="Genomic_DNA"/>
</dbReference>
<feature type="non-terminal residue" evidence="1">
    <location>
        <position position="34"/>
    </location>
</feature>
<gene>
    <name evidence="1" type="ORF">Pgy4_41794</name>
</gene>
<comment type="caution">
    <text evidence="1">The sequence shown here is derived from an EMBL/GenBank/DDBJ whole genome shotgun (WGS) entry which is preliminary data.</text>
</comment>
<evidence type="ECO:0000313" key="1">
    <source>
        <dbReference type="EMBL" id="EGH19526.1"/>
    </source>
</evidence>
<feature type="non-terminal residue" evidence="1">
    <location>
        <position position="1"/>
    </location>
</feature>